<name>A0A317ZGH9_9BACT</name>
<keyword evidence="3" id="KW-0687">Ribonucleoprotein</keyword>
<keyword evidence="8" id="KW-1185">Reference proteome</keyword>
<reference evidence="7 8" key="1">
    <citation type="submission" date="2018-05" db="EMBL/GenBank/DDBJ databases">
        <title>Coraliomargarita sinensis sp. nov., isolated from a marine solar saltern.</title>
        <authorList>
            <person name="Zhou L.Y."/>
        </authorList>
    </citation>
    <scope>NUCLEOTIDE SEQUENCE [LARGE SCALE GENOMIC DNA]</scope>
    <source>
        <strain evidence="7 8">WN38</strain>
    </source>
</reference>
<dbReference type="GO" id="GO:1990904">
    <property type="term" value="C:ribonucleoprotein complex"/>
    <property type="evidence" value="ECO:0007669"/>
    <property type="project" value="UniProtKB-KW"/>
</dbReference>
<comment type="function">
    <text evidence="4">Binds together with bS18 to 16S ribosomal RNA.</text>
</comment>
<dbReference type="SUPFAM" id="SSF54995">
    <property type="entry name" value="Ribosomal protein S6"/>
    <property type="match status" value="1"/>
</dbReference>
<dbReference type="OrthoDB" id="196476at2"/>
<evidence type="ECO:0000256" key="5">
    <source>
        <dbReference type="ARBA" id="ARBA00035294"/>
    </source>
</evidence>
<dbReference type="InterPro" id="IPR020814">
    <property type="entry name" value="Ribosomal_S6_plastid/chlpt"/>
</dbReference>
<dbReference type="Pfam" id="PF01250">
    <property type="entry name" value="Ribosomal_S6"/>
    <property type="match status" value="1"/>
</dbReference>
<keyword evidence="2 7" id="KW-0689">Ribosomal protein</keyword>
<dbReference type="GO" id="GO:0019843">
    <property type="term" value="F:rRNA binding"/>
    <property type="evidence" value="ECO:0007669"/>
    <property type="project" value="InterPro"/>
</dbReference>
<dbReference type="InParanoid" id="A0A317ZGH9"/>
<dbReference type="InterPro" id="IPR000529">
    <property type="entry name" value="Ribosomal_bS6"/>
</dbReference>
<dbReference type="GO" id="GO:0006412">
    <property type="term" value="P:translation"/>
    <property type="evidence" value="ECO:0007669"/>
    <property type="project" value="InterPro"/>
</dbReference>
<dbReference type="GO" id="GO:0005840">
    <property type="term" value="C:ribosome"/>
    <property type="evidence" value="ECO:0007669"/>
    <property type="project" value="UniProtKB-KW"/>
</dbReference>
<comment type="caution">
    <text evidence="7">The sequence shown here is derived from an EMBL/GenBank/DDBJ whole genome shotgun (WGS) entry which is preliminary data.</text>
</comment>
<dbReference type="Proteomes" id="UP000247099">
    <property type="component" value="Unassembled WGS sequence"/>
</dbReference>
<dbReference type="CDD" id="cd00473">
    <property type="entry name" value="bS6"/>
    <property type="match status" value="1"/>
</dbReference>
<protein>
    <recommendedName>
        <fullName evidence="5">Small ribosomal subunit protein bS6</fullName>
    </recommendedName>
    <alternativeName>
        <fullName evidence="6">30S ribosomal protein S6</fullName>
    </alternativeName>
</protein>
<sequence length="99" mass="11150">MSAVTTNNYKATFILDLRESEDDAAKVLADIKDVFGDIGAEVSESEDLGIRDFSRAADQRYKQGHYLEFYFSGPGSVPATLKEKLRLDKRVNRIFVESL</sequence>
<evidence type="ECO:0000313" key="7">
    <source>
        <dbReference type="EMBL" id="PXA04715.1"/>
    </source>
</evidence>
<dbReference type="GO" id="GO:0003735">
    <property type="term" value="F:structural constituent of ribosome"/>
    <property type="evidence" value="ECO:0007669"/>
    <property type="project" value="InterPro"/>
</dbReference>
<evidence type="ECO:0000256" key="3">
    <source>
        <dbReference type="ARBA" id="ARBA00023274"/>
    </source>
</evidence>
<dbReference type="Gene3D" id="3.30.70.60">
    <property type="match status" value="1"/>
</dbReference>
<dbReference type="InterPro" id="IPR014717">
    <property type="entry name" value="Transl_elong_EF1B/ribsomal_bS6"/>
</dbReference>
<proteinExistence type="inferred from homology"/>
<organism evidence="7 8">
    <name type="scientific">Coraliomargarita sinensis</name>
    <dbReference type="NCBI Taxonomy" id="2174842"/>
    <lineage>
        <taxon>Bacteria</taxon>
        <taxon>Pseudomonadati</taxon>
        <taxon>Verrucomicrobiota</taxon>
        <taxon>Opitutia</taxon>
        <taxon>Puniceicoccales</taxon>
        <taxon>Coraliomargaritaceae</taxon>
        <taxon>Coraliomargarita</taxon>
    </lineage>
</organism>
<gene>
    <name evidence="7" type="ORF">DDZ13_05965</name>
</gene>
<evidence type="ECO:0000313" key="8">
    <source>
        <dbReference type="Proteomes" id="UP000247099"/>
    </source>
</evidence>
<dbReference type="InterPro" id="IPR035980">
    <property type="entry name" value="Ribosomal_bS6_sf"/>
</dbReference>
<dbReference type="AlphaFoldDB" id="A0A317ZGH9"/>
<evidence type="ECO:0000256" key="2">
    <source>
        <dbReference type="ARBA" id="ARBA00022980"/>
    </source>
</evidence>
<evidence type="ECO:0000256" key="1">
    <source>
        <dbReference type="ARBA" id="ARBA00009512"/>
    </source>
</evidence>
<accession>A0A317ZGH9</accession>
<comment type="similarity">
    <text evidence="1">Belongs to the bacterial ribosomal protein bS6 family.</text>
</comment>
<dbReference type="EMBL" id="QHJQ01000003">
    <property type="protein sequence ID" value="PXA04715.1"/>
    <property type="molecule type" value="Genomic_DNA"/>
</dbReference>
<dbReference type="RefSeq" id="WP_110130521.1">
    <property type="nucleotide sequence ID" value="NZ_QHJQ01000003.1"/>
</dbReference>
<evidence type="ECO:0000256" key="6">
    <source>
        <dbReference type="ARBA" id="ARBA00035520"/>
    </source>
</evidence>
<evidence type="ECO:0000256" key="4">
    <source>
        <dbReference type="ARBA" id="ARBA00035104"/>
    </source>
</evidence>